<dbReference type="Pfam" id="PF05306">
    <property type="entry name" value="DUF733"/>
    <property type="match status" value="1"/>
</dbReference>
<sequence length="149" mass="17388">MSSNEVSGTDQAPTLSYMLFLHRHKLRSRAKQFAKELSLTQSKLYITDTLISDTKKQLYQHRGLNNVGILNRERLFCNYLKRKINKMLAWKEMSSEQRMQMKQAALVIRKAMESQSNEEENSAKRQKLDDGSVFMKTEKVQLSKLDHSC</sequence>
<organism evidence="2">
    <name type="scientific">Bactrocera latifrons</name>
    <name type="common">Malaysian fruit fly</name>
    <name type="synonym">Chaetodacus latifrons</name>
    <dbReference type="NCBI Taxonomy" id="174628"/>
    <lineage>
        <taxon>Eukaryota</taxon>
        <taxon>Metazoa</taxon>
        <taxon>Ecdysozoa</taxon>
        <taxon>Arthropoda</taxon>
        <taxon>Hexapoda</taxon>
        <taxon>Insecta</taxon>
        <taxon>Pterygota</taxon>
        <taxon>Neoptera</taxon>
        <taxon>Endopterygota</taxon>
        <taxon>Diptera</taxon>
        <taxon>Brachycera</taxon>
        <taxon>Muscomorpha</taxon>
        <taxon>Tephritoidea</taxon>
        <taxon>Tephritidae</taxon>
        <taxon>Bactrocera</taxon>
        <taxon>Bactrocera</taxon>
    </lineage>
</organism>
<evidence type="ECO:0000313" key="2">
    <source>
        <dbReference type="EMBL" id="JAI47094.1"/>
    </source>
</evidence>
<dbReference type="EMBL" id="GDHF01005220">
    <property type="protein sequence ID" value="JAI47094.1"/>
    <property type="molecule type" value="Transcribed_RNA"/>
</dbReference>
<protein>
    <submittedName>
        <fullName evidence="2">Uncharacterized protein</fullName>
    </submittedName>
</protein>
<feature type="compositionally biased region" description="Basic and acidic residues" evidence="1">
    <location>
        <begin position="121"/>
        <end position="130"/>
    </location>
</feature>
<proteinExistence type="predicted"/>
<feature type="region of interest" description="Disordered" evidence="1">
    <location>
        <begin position="111"/>
        <end position="130"/>
    </location>
</feature>
<name>A0A0K8W7R4_BACLA</name>
<gene>
    <name evidence="2" type="ORF">c0_g1_i1</name>
</gene>
<reference evidence="2" key="1">
    <citation type="submission" date="2015-06" db="EMBL/GenBank/DDBJ databases">
        <authorList>
            <person name="Hoefler B.C."/>
            <person name="Straight P.D."/>
        </authorList>
    </citation>
    <scope>NUCLEOTIDE SEQUENCE</scope>
</reference>
<evidence type="ECO:0000256" key="1">
    <source>
        <dbReference type="SAM" id="MobiDB-lite"/>
    </source>
</evidence>
<dbReference type="AlphaFoldDB" id="A0A0K8W7R4"/>
<dbReference type="InterPro" id="IPR007970">
    <property type="entry name" value="DUF733"/>
</dbReference>
<accession>A0A0K8W7R4</accession>